<feature type="transmembrane region" description="Helical" evidence="10">
    <location>
        <begin position="98"/>
        <end position="121"/>
    </location>
</feature>
<evidence type="ECO:0000256" key="2">
    <source>
        <dbReference type="ARBA" id="ARBA00022475"/>
    </source>
</evidence>
<protein>
    <recommendedName>
        <fullName evidence="10">Fluoride-specific ion channel FluC</fullName>
    </recommendedName>
</protein>
<accession>A0A1S2LFA7</accession>
<comment type="similarity">
    <text evidence="7 10">Belongs to the fluoride channel Fluc/FEX (TC 1.A.43) family.</text>
</comment>
<evidence type="ECO:0000256" key="5">
    <source>
        <dbReference type="ARBA" id="ARBA00023136"/>
    </source>
</evidence>
<dbReference type="InterPro" id="IPR003691">
    <property type="entry name" value="FluC"/>
</dbReference>
<feature type="transmembrane region" description="Helical" evidence="10">
    <location>
        <begin position="70"/>
        <end position="92"/>
    </location>
</feature>
<keyword evidence="10" id="KW-0813">Transport</keyword>
<keyword evidence="6 10" id="KW-0407">Ion channel</keyword>
<sequence>MKKIHILTFLAIGCGGAIGTLFRYTINIQTLSLLFPLGTLLENLVGSLLLGFLTGWIVNMKLNEIIKTGLGVGFCGGFTTMSTLAADVYSLFIRPSPFLVTLYIGTSIFGGIALAFLGFILGKHISLYYRNTKKEGEME</sequence>
<evidence type="ECO:0000256" key="10">
    <source>
        <dbReference type="HAMAP-Rule" id="MF_00454"/>
    </source>
</evidence>
<name>A0A1S2LFA7_9BACI</name>
<keyword evidence="5 10" id="KW-0472">Membrane</keyword>
<dbReference type="GO" id="GO:0140114">
    <property type="term" value="P:cellular detoxification of fluoride"/>
    <property type="evidence" value="ECO:0007669"/>
    <property type="project" value="UniProtKB-UniRule"/>
</dbReference>
<evidence type="ECO:0000256" key="6">
    <source>
        <dbReference type="ARBA" id="ARBA00023303"/>
    </source>
</evidence>
<dbReference type="GO" id="GO:0005886">
    <property type="term" value="C:plasma membrane"/>
    <property type="evidence" value="ECO:0007669"/>
    <property type="project" value="UniProtKB-SubCell"/>
</dbReference>
<keyword evidence="10" id="KW-0915">Sodium</keyword>
<keyword evidence="12" id="KW-1185">Reference proteome</keyword>
<comment type="activity regulation">
    <text evidence="10">Na(+) is not transported, but it plays an essential structural role and its presence is essential for fluoride channel function.</text>
</comment>
<evidence type="ECO:0000256" key="1">
    <source>
        <dbReference type="ARBA" id="ARBA00004651"/>
    </source>
</evidence>
<evidence type="ECO:0000256" key="3">
    <source>
        <dbReference type="ARBA" id="ARBA00022692"/>
    </source>
</evidence>
<evidence type="ECO:0000313" key="12">
    <source>
        <dbReference type="Proteomes" id="UP000179524"/>
    </source>
</evidence>
<dbReference type="Proteomes" id="UP000179524">
    <property type="component" value="Unassembled WGS sequence"/>
</dbReference>
<evidence type="ECO:0000256" key="8">
    <source>
        <dbReference type="ARBA" id="ARBA00035585"/>
    </source>
</evidence>
<feature type="binding site" evidence="10">
    <location>
        <position position="79"/>
    </location>
    <ligand>
        <name>Na(+)</name>
        <dbReference type="ChEBI" id="CHEBI:29101"/>
        <note>structural</note>
    </ligand>
</feature>
<keyword evidence="3 10" id="KW-0812">Transmembrane</keyword>
<comment type="function">
    <text evidence="9 10">Fluoride-specific ion channel. Important for reducing fluoride concentration in the cell, thus reducing its toxicity.</text>
</comment>
<dbReference type="Pfam" id="PF02537">
    <property type="entry name" value="CRCB"/>
    <property type="match status" value="1"/>
</dbReference>
<organism evidence="11 12">
    <name type="scientific">Anaerobacillus alkalilacustris</name>
    <dbReference type="NCBI Taxonomy" id="393763"/>
    <lineage>
        <taxon>Bacteria</taxon>
        <taxon>Bacillati</taxon>
        <taxon>Bacillota</taxon>
        <taxon>Bacilli</taxon>
        <taxon>Bacillales</taxon>
        <taxon>Bacillaceae</taxon>
        <taxon>Anaerobacillus</taxon>
    </lineage>
</organism>
<dbReference type="PANTHER" id="PTHR28259">
    <property type="entry name" value="FLUORIDE EXPORT PROTEIN 1-RELATED"/>
    <property type="match status" value="1"/>
</dbReference>
<dbReference type="AlphaFoldDB" id="A0A1S2LFA7"/>
<dbReference type="EMBL" id="MLQR01000049">
    <property type="protein sequence ID" value="OIJ10743.1"/>
    <property type="molecule type" value="Genomic_DNA"/>
</dbReference>
<feature type="binding site" evidence="10">
    <location>
        <position position="76"/>
    </location>
    <ligand>
        <name>Na(+)</name>
        <dbReference type="ChEBI" id="CHEBI:29101"/>
        <note>structural</note>
    </ligand>
</feature>
<evidence type="ECO:0000256" key="9">
    <source>
        <dbReference type="ARBA" id="ARBA00049940"/>
    </source>
</evidence>
<feature type="transmembrane region" description="Helical" evidence="10">
    <location>
        <begin position="33"/>
        <end position="58"/>
    </location>
</feature>
<keyword evidence="4 10" id="KW-1133">Transmembrane helix</keyword>
<keyword evidence="10" id="KW-0406">Ion transport</keyword>
<dbReference type="GO" id="GO:0062054">
    <property type="term" value="F:fluoride channel activity"/>
    <property type="evidence" value="ECO:0007669"/>
    <property type="project" value="UniProtKB-UniRule"/>
</dbReference>
<reference evidence="11 12" key="1">
    <citation type="submission" date="2016-10" db="EMBL/GenBank/DDBJ databases">
        <title>Draft genome sequences of four alkaliphilic bacteria belonging to the Anaerobacillus genus.</title>
        <authorList>
            <person name="Bassil N.M."/>
            <person name="Lloyd J.R."/>
        </authorList>
    </citation>
    <scope>NUCLEOTIDE SEQUENCE [LARGE SCALE GENOMIC DNA]</scope>
    <source>
        <strain evidence="11 12">DSM 18345</strain>
    </source>
</reference>
<keyword evidence="2 10" id="KW-1003">Cell membrane</keyword>
<comment type="caution">
    <text evidence="11">The sequence shown here is derived from an EMBL/GenBank/DDBJ whole genome shotgun (WGS) entry which is preliminary data.</text>
</comment>
<dbReference type="PANTHER" id="PTHR28259:SF1">
    <property type="entry name" value="FLUORIDE EXPORT PROTEIN 1-RELATED"/>
    <property type="match status" value="1"/>
</dbReference>
<proteinExistence type="inferred from homology"/>
<keyword evidence="10" id="KW-0479">Metal-binding</keyword>
<evidence type="ECO:0000256" key="7">
    <source>
        <dbReference type="ARBA" id="ARBA00035120"/>
    </source>
</evidence>
<dbReference type="OrthoDB" id="9815830at2"/>
<gene>
    <name evidence="10" type="primary">fluC</name>
    <name evidence="10" type="synonym">crcB</name>
    <name evidence="11" type="ORF">BKP37_17560</name>
</gene>
<dbReference type="HAMAP" id="MF_00454">
    <property type="entry name" value="FluC"/>
    <property type="match status" value="1"/>
</dbReference>
<dbReference type="RefSeq" id="WP_071310924.1">
    <property type="nucleotide sequence ID" value="NZ_MLQR01000049.1"/>
</dbReference>
<evidence type="ECO:0000256" key="4">
    <source>
        <dbReference type="ARBA" id="ARBA00022989"/>
    </source>
</evidence>
<comment type="subcellular location">
    <subcellularLocation>
        <location evidence="1 10">Cell membrane</location>
        <topology evidence="1 10">Multi-pass membrane protein</topology>
    </subcellularLocation>
</comment>
<comment type="catalytic activity">
    <reaction evidence="8">
        <text>fluoride(in) = fluoride(out)</text>
        <dbReference type="Rhea" id="RHEA:76159"/>
        <dbReference type="ChEBI" id="CHEBI:17051"/>
    </reaction>
    <physiologicalReaction direction="left-to-right" evidence="8">
        <dbReference type="Rhea" id="RHEA:76160"/>
    </physiologicalReaction>
</comment>
<evidence type="ECO:0000313" key="11">
    <source>
        <dbReference type="EMBL" id="OIJ10743.1"/>
    </source>
</evidence>
<dbReference type="GO" id="GO:0046872">
    <property type="term" value="F:metal ion binding"/>
    <property type="evidence" value="ECO:0007669"/>
    <property type="project" value="UniProtKB-KW"/>
</dbReference>